<dbReference type="PROSITE" id="PS00903">
    <property type="entry name" value="CYT_DCMP_DEAMINASES_1"/>
    <property type="match status" value="1"/>
</dbReference>
<comment type="caution">
    <text evidence="4">The sequence shown here is derived from an EMBL/GenBank/DDBJ whole genome shotgun (WGS) entry which is preliminary data.</text>
</comment>
<dbReference type="EMBL" id="JBHSDV010000003">
    <property type="protein sequence ID" value="MFC4388452.1"/>
    <property type="molecule type" value="Genomic_DNA"/>
</dbReference>
<dbReference type="PROSITE" id="PS51747">
    <property type="entry name" value="CYT_DCMP_DEAMINASES_2"/>
    <property type="match status" value="1"/>
</dbReference>
<evidence type="ECO:0000313" key="4">
    <source>
        <dbReference type="EMBL" id="MFC4388452.1"/>
    </source>
</evidence>
<evidence type="ECO:0000313" key="5">
    <source>
        <dbReference type="Proteomes" id="UP001595880"/>
    </source>
</evidence>
<evidence type="ECO:0000256" key="1">
    <source>
        <dbReference type="ARBA" id="ARBA00022723"/>
    </source>
</evidence>
<dbReference type="RefSeq" id="WP_390199470.1">
    <property type="nucleotide sequence ID" value="NZ_JBHSDV010000003.1"/>
</dbReference>
<name>A0ABV8VX48_9BACI</name>
<gene>
    <name evidence="4" type="ORF">ACFOZ1_11640</name>
</gene>
<keyword evidence="4" id="KW-0378">Hydrolase</keyword>
<organism evidence="4 5">
    <name type="scientific">Gracilibacillus marinus</name>
    <dbReference type="NCBI Taxonomy" id="630535"/>
    <lineage>
        <taxon>Bacteria</taxon>
        <taxon>Bacillati</taxon>
        <taxon>Bacillota</taxon>
        <taxon>Bacilli</taxon>
        <taxon>Bacillales</taxon>
        <taxon>Bacillaceae</taxon>
        <taxon>Gracilibacillus</taxon>
    </lineage>
</organism>
<protein>
    <submittedName>
        <fullName evidence="4">Nucleoside deaminase</fullName>
        <ecNumber evidence="4">3.5.4.33</ecNumber>
    </submittedName>
</protein>
<evidence type="ECO:0000259" key="3">
    <source>
        <dbReference type="PROSITE" id="PS51747"/>
    </source>
</evidence>
<dbReference type="PANTHER" id="PTHR11079:SF161">
    <property type="entry name" value="CMP_DCMP-TYPE DEAMINASE DOMAIN-CONTAINING PROTEIN"/>
    <property type="match status" value="1"/>
</dbReference>
<dbReference type="Proteomes" id="UP001595880">
    <property type="component" value="Unassembled WGS sequence"/>
</dbReference>
<dbReference type="InterPro" id="IPR016192">
    <property type="entry name" value="APOBEC/CMP_deaminase_Zn-bd"/>
</dbReference>
<keyword evidence="2" id="KW-0862">Zinc</keyword>
<reference evidence="5" key="1">
    <citation type="journal article" date="2019" name="Int. J. Syst. Evol. Microbiol.">
        <title>The Global Catalogue of Microorganisms (GCM) 10K type strain sequencing project: providing services to taxonomists for standard genome sequencing and annotation.</title>
        <authorList>
            <consortium name="The Broad Institute Genomics Platform"/>
            <consortium name="The Broad Institute Genome Sequencing Center for Infectious Disease"/>
            <person name="Wu L."/>
            <person name="Ma J."/>
        </authorList>
    </citation>
    <scope>NUCLEOTIDE SEQUENCE [LARGE SCALE GENOMIC DNA]</scope>
    <source>
        <strain evidence="5">KACC 14058</strain>
    </source>
</reference>
<dbReference type="Pfam" id="PF00383">
    <property type="entry name" value="dCMP_cyt_deam_1"/>
    <property type="match status" value="1"/>
</dbReference>
<keyword evidence="1" id="KW-0479">Metal-binding</keyword>
<dbReference type="InterPro" id="IPR002125">
    <property type="entry name" value="CMP_dCMP_dom"/>
</dbReference>
<dbReference type="EC" id="3.5.4.33" evidence="4"/>
<dbReference type="Gene3D" id="3.40.140.10">
    <property type="entry name" value="Cytidine Deaminase, domain 2"/>
    <property type="match status" value="1"/>
</dbReference>
<dbReference type="CDD" id="cd01285">
    <property type="entry name" value="nucleoside_deaminase"/>
    <property type="match status" value="1"/>
</dbReference>
<evidence type="ECO:0000256" key="2">
    <source>
        <dbReference type="ARBA" id="ARBA00022833"/>
    </source>
</evidence>
<dbReference type="PANTHER" id="PTHR11079">
    <property type="entry name" value="CYTOSINE DEAMINASE FAMILY MEMBER"/>
    <property type="match status" value="1"/>
</dbReference>
<keyword evidence="5" id="KW-1185">Reference proteome</keyword>
<dbReference type="GO" id="GO:0052717">
    <property type="term" value="F:tRNA-specific adenosine-34 deaminase activity"/>
    <property type="evidence" value="ECO:0007669"/>
    <property type="project" value="UniProtKB-EC"/>
</dbReference>
<dbReference type="SUPFAM" id="SSF53927">
    <property type="entry name" value="Cytidine deaminase-like"/>
    <property type="match status" value="1"/>
</dbReference>
<feature type="domain" description="CMP/dCMP-type deaminase" evidence="3">
    <location>
        <begin position="1"/>
        <end position="126"/>
    </location>
</feature>
<accession>A0ABV8VX48</accession>
<sequence>MNTYMKKAIDLAMNNVTDGGQPFGAVIVRDDKIVAEGVNELHLIHDISGHAEMIAIRKAQKLFQTNDLSEFTIYASGEPCAMCLTAMYFAGIKDIYFCQSIDDAKKVGLTKSSEIYEDLKLNREERSIVMKQVNLSNAENPMQYWQSKQNKE</sequence>
<proteinExistence type="predicted"/>
<dbReference type="InterPro" id="IPR016193">
    <property type="entry name" value="Cytidine_deaminase-like"/>
</dbReference>